<dbReference type="InterPro" id="IPR056471">
    <property type="entry name" value="HD-CE"/>
</dbReference>
<dbReference type="SUPFAM" id="SSF109604">
    <property type="entry name" value="HD-domain/PDEase-like"/>
    <property type="match status" value="1"/>
</dbReference>
<dbReference type="InterPro" id="IPR020575">
    <property type="entry name" value="Hsp90_N"/>
</dbReference>
<dbReference type="Gene3D" id="3.30.565.10">
    <property type="entry name" value="Histidine kinase-like ATPase, C-terminal domain"/>
    <property type="match status" value="1"/>
</dbReference>
<evidence type="ECO:0000313" key="2">
    <source>
        <dbReference type="EMBL" id="VFK11497.1"/>
    </source>
</evidence>
<gene>
    <name evidence="2" type="ORF">BECKLPF1236A_GA0070988_100568</name>
    <name evidence="3" type="ORF">BECKLPF1236C_GA0070990_100508</name>
</gene>
<proteinExistence type="predicted"/>
<protein>
    <recommendedName>
        <fullName evidence="1">HD-CE domain-containing protein</fullName>
    </recommendedName>
</protein>
<dbReference type="EMBL" id="CAADFM010000056">
    <property type="protein sequence ID" value="VFK11497.1"/>
    <property type="molecule type" value="Genomic_DNA"/>
</dbReference>
<feature type="domain" description="HD-CE" evidence="1">
    <location>
        <begin position="15"/>
        <end position="266"/>
    </location>
</feature>
<reference evidence="3" key="1">
    <citation type="submission" date="2019-02" db="EMBL/GenBank/DDBJ databases">
        <authorList>
            <person name="Gruber-Vodicka R. H."/>
            <person name="Seah K. B. B."/>
        </authorList>
    </citation>
    <scope>NUCLEOTIDE SEQUENCE</scope>
    <source>
        <strain evidence="2">BECK_S312</strain>
        <strain evidence="3">BECK_S426</strain>
    </source>
</reference>
<organism evidence="3">
    <name type="scientific">Candidatus Kentrum sp. LPFa</name>
    <dbReference type="NCBI Taxonomy" id="2126335"/>
    <lineage>
        <taxon>Bacteria</taxon>
        <taxon>Pseudomonadati</taxon>
        <taxon>Pseudomonadota</taxon>
        <taxon>Gammaproteobacteria</taxon>
        <taxon>Candidatus Kentrum</taxon>
    </lineage>
</organism>
<dbReference type="Pfam" id="PF24391">
    <property type="entry name" value="HD-CE"/>
    <property type="match status" value="1"/>
</dbReference>
<dbReference type="PRINTS" id="PR00775">
    <property type="entry name" value="HEATSHOCK90"/>
</dbReference>
<evidence type="ECO:0000313" key="3">
    <source>
        <dbReference type="EMBL" id="VFK27667.1"/>
    </source>
</evidence>
<dbReference type="SUPFAM" id="SSF55874">
    <property type="entry name" value="ATPase domain of HSP90 chaperone/DNA topoisomerase II/histidine kinase"/>
    <property type="match status" value="1"/>
</dbReference>
<dbReference type="AlphaFoldDB" id="A0A450XEE8"/>
<dbReference type="EMBL" id="CAADFP010000050">
    <property type="protein sequence ID" value="VFK27667.1"/>
    <property type="molecule type" value="Genomic_DNA"/>
</dbReference>
<dbReference type="InterPro" id="IPR036890">
    <property type="entry name" value="HATPase_C_sf"/>
</dbReference>
<sequence length="718" mass="81866">MEIAKGRLLQIRDTFPTYTLHDREHADNVVRLMGELLGRDGIEKLTALEAAMLILAAYFHDVGMAFTAEEREGLRDEEYFSEFLKAHPEALVTLEKSETDELPGDIAEWYCRWRHVERVFDVLNGVRETHLDLLLWETQDIGGQLADLCRSHNLDASALKDDALLPVDFRYECDLRFCAILLRLADILDFDRSRSPEQVYRDLNLAERRDERGATSDLEWRKHLASEGFSFPARREPDYELGFIAGPDSPAVEYDIREFLTVIEAEFTKCAALLRSCSERWRAHFLPGRIDRQNIRGKGYTYGEHRFTLDQREVLQLLMGDKLYENPYVFVRELLQNALDTSRHREFYEHSMGNLDFRCEPIQVSEWVDGEGYQWVCMEDFGMGMTEAIINDFLLKVGCSYYNSAQFEADVIRYARKTDHTFKPISRFGIGLLSCFIVGDQVEIATRHVAGEDGPIRFSLSGIQNFFVLQKRPNLLTAMPGPPGRESGERRMPGTTLCVRLDPRKERGILDLDTELHRHLLAPPVPVVFEDRSIGGDPKELLDTPWCKPTTITLPEADTENIHDALLYYQPKQPIKIRLLPIDITKHSPSPYIKGQLFAVVLDAPKEILLCIGGYDTGTGGGRVWDMKVSIEKNDGNGISIRIYAHMMCGVDMETRSAEFSVNLMSHLDVSSQSWNELAAHTHSVEHQYIAGMGHNGISLPSLKKANTRTLGYPHHLL</sequence>
<dbReference type="Gene3D" id="1.10.3210.10">
    <property type="entry name" value="Hypothetical protein af1432"/>
    <property type="match status" value="1"/>
</dbReference>
<accession>A0A450XEE8</accession>
<name>A0A450XEE8_9GAMM</name>
<evidence type="ECO:0000259" key="1">
    <source>
        <dbReference type="Pfam" id="PF24391"/>
    </source>
</evidence>